<dbReference type="InterPro" id="IPR000242">
    <property type="entry name" value="PTP_cat"/>
</dbReference>
<proteinExistence type="predicted"/>
<dbReference type="Proteomes" id="UP000095282">
    <property type="component" value="Unplaced"/>
</dbReference>
<evidence type="ECO:0000313" key="5">
    <source>
        <dbReference type="WBParaSite" id="Csp11.Scaffold630.g19143.t1"/>
    </source>
</evidence>
<dbReference type="STRING" id="1561998.A0A1I7UTB9"/>
<dbReference type="SMART" id="SM00194">
    <property type="entry name" value="PTPc"/>
    <property type="match status" value="1"/>
</dbReference>
<keyword evidence="2" id="KW-1133">Transmembrane helix</keyword>
<name>A0A1I7UTB9_9PELO</name>
<keyword evidence="4" id="KW-1185">Reference proteome</keyword>
<keyword evidence="2" id="KW-0472">Membrane</keyword>
<protein>
    <submittedName>
        <fullName evidence="5">Tyrosine-protein phosphatase domain-containing protein</fullName>
    </submittedName>
</protein>
<feature type="transmembrane region" description="Helical" evidence="2">
    <location>
        <begin position="846"/>
        <end position="869"/>
    </location>
</feature>
<dbReference type="PANTHER" id="PTHR32525:SF4">
    <property type="entry name" value="WSN DOMAIN-CONTAINING PROTEIN"/>
    <property type="match status" value="1"/>
</dbReference>
<evidence type="ECO:0000259" key="3">
    <source>
        <dbReference type="PROSITE" id="PS50055"/>
    </source>
</evidence>
<dbReference type="InterPro" id="IPR029021">
    <property type="entry name" value="Prot-tyrosine_phosphatase-like"/>
</dbReference>
<dbReference type="GO" id="GO:0004725">
    <property type="term" value="F:protein tyrosine phosphatase activity"/>
    <property type="evidence" value="ECO:0007669"/>
    <property type="project" value="InterPro"/>
</dbReference>
<sequence>MKSKLEPLPSSKIRGFFRNLDDNRRDLIVRRPINNRRRTIQKTEQLRYLWSREKKTYRLFSNEDLLAPDFSNFSALPAHDRFKRDSIDFLPEDSSPAHPHLKRASPDNLKPAVQRVEKVARIINGIYIQQGVITASIPSDELISELLFFGSVTPSGIAKLDSKKMEEAVNIVRDLPTTFALTTDTEKAEKAFGLVKQMKDMLNGVDSVSKWNMDEFKEEIKRLETDGVNDNVILTSISATIAWIQNIKSAKDASQKSLTDLKGGLEKLKDTISTFNDSRPHWNFNNFENAVDGIQPLTKASEHADFYIKNRQSILISDDGEKSYSDFVRSVSAKMTRFQGVESSLQEVMEVASTRNKRSRQRNLRHTHGLSSGSSDVSQMMKDVNDPWIKKVLKTDNVEIAFKQFNEFESLLKSIEQSLDIDGEKASKIYQLMEYGRQAVQMTNMDQLKTGLQKMKTCTGQSANIDLTEYNKFKASLEGIDKKIVELMGKIEEFSQVLSTPNLSEMCDEFISISGGNDSKAAGEALKNHANLDTLNGIISNIDKIASAVKDMNTNLKSDAATVRSQLDTFNPVLGPLTKISSEVFDCLNHKDVQSVLKSFDGIQSFRSLKDDSVFITGIEHALETANQVIGVQKGLKTLEKTIDSMRGFKSDETSALSKLDSVSTHSRVIGSAVEGVANMMNALENKTIIGEILQNMNATNASKHLLDDNRDVKNLDSLLKMKPFIEKMMESLVKFSKEASDSDSLILLDHSSLFQQASSVSGINGSSLADISSSVGKLIEKETDPDNKKNLETLKSSLDAADSMGLDFALYQKSFKESKDSLDAIDTFFRVIPEKLELPNDPIKIALLVVAAIVVLILFVTLLMFFCCRPTLIRLIRFILCIARRQRKMRLGLLTKFINALDLGMQKKQSKDVHMVNQFNFDICNEELYNFIRSQFNMAKGMKEKGEYVKPHPEDRPGSPKILKAHQVALKGYGKRFADDHIYSINYQLPNGKEMVAVQAPIADPPTETPKAGKLWWMIKQLKAKNVVMLCPFSVEREQVPCEIKYVPKKDAAKAGLPKYETSQMGKATHLNPTLLLEEGAAAPELLKHRKYHASKFFPTKTGETMEIDDIKLKCISKDPATDDEVPFCVLRIEVRIPGEKKFVVNFQWLRYWDDPKYTGRSMQEVMGDFNPDADPMLRIIKVIEGSKTPTVVISDDGVERAGVLACVEMFLDQLKNKETFEFYKGVTEVQKYSPNGIVSVQELYHASFITLEYLVEDLHIKDKTLIEKKNRLVEIFKEFTVAHFANEEKLMEEKKEEVTEDEKLAKRRHWRITEIV</sequence>
<keyword evidence="2" id="KW-0812">Transmembrane</keyword>
<feature type="compositionally biased region" description="Basic residues" evidence="1">
    <location>
        <begin position="355"/>
        <end position="368"/>
    </location>
</feature>
<feature type="compositionally biased region" description="Polar residues" evidence="1">
    <location>
        <begin position="369"/>
        <end position="378"/>
    </location>
</feature>
<dbReference type="SUPFAM" id="SSF52799">
    <property type="entry name" value="(Phosphotyrosine protein) phosphatases II"/>
    <property type="match status" value="1"/>
</dbReference>
<evidence type="ECO:0000256" key="2">
    <source>
        <dbReference type="SAM" id="Phobius"/>
    </source>
</evidence>
<dbReference type="PANTHER" id="PTHR32525">
    <property type="entry name" value="PROTEIN-TYROSINE-PHOSPHATASE"/>
    <property type="match status" value="1"/>
</dbReference>
<organism evidence="4 5">
    <name type="scientific">Caenorhabditis tropicalis</name>
    <dbReference type="NCBI Taxonomy" id="1561998"/>
    <lineage>
        <taxon>Eukaryota</taxon>
        <taxon>Metazoa</taxon>
        <taxon>Ecdysozoa</taxon>
        <taxon>Nematoda</taxon>
        <taxon>Chromadorea</taxon>
        <taxon>Rhabditida</taxon>
        <taxon>Rhabditina</taxon>
        <taxon>Rhabditomorpha</taxon>
        <taxon>Rhabditoidea</taxon>
        <taxon>Rhabditidae</taxon>
        <taxon>Peloderinae</taxon>
        <taxon>Caenorhabditis</taxon>
    </lineage>
</organism>
<dbReference type="Gene3D" id="3.90.190.10">
    <property type="entry name" value="Protein tyrosine phosphatase superfamily"/>
    <property type="match status" value="1"/>
</dbReference>
<feature type="domain" description="Tyrosine-protein phosphatase" evidence="3">
    <location>
        <begin position="944"/>
        <end position="1251"/>
    </location>
</feature>
<evidence type="ECO:0000313" key="4">
    <source>
        <dbReference type="Proteomes" id="UP000095282"/>
    </source>
</evidence>
<dbReference type="Pfam" id="PF00102">
    <property type="entry name" value="Y_phosphatase"/>
    <property type="match status" value="1"/>
</dbReference>
<dbReference type="WBParaSite" id="Csp11.Scaffold630.g19143.t1">
    <property type="protein sequence ID" value="Csp11.Scaffold630.g19143.t1"/>
    <property type="gene ID" value="Csp11.Scaffold630.g19143"/>
</dbReference>
<dbReference type="PROSITE" id="PS50055">
    <property type="entry name" value="TYR_PHOSPHATASE_PTP"/>
    <property type="match status" value="1"/>
</dbReference>
<evidence type="ECO:0000256" key="1">
    <source>
        <dbReference type="SAM" id="MobiDB-lite"/>
    </source>
</evidence>
<feature type="region of interest" description="Disordered" evidence="1">
    <location>
        <begin position="355"/>
        <end position="378"/>
    </location>
</feature>
<reference evidence="5" key="1">
    <citation type="submission" date="2016-11" db="UniProtKB">
        <authorList>
            <consortium name="WormBaseParasite"/>
        </authorList>
    </citation>
    <scope>IDENTIFICATION</scope>
</reference>
<dbReference type="SMART" id="SM00453">
    <property type="entry name" value="WSN"/>
    <property type="match status" value="1"/>
</dbReference>
<dbReference type="eggNOG" id="ENOG502SCJ0">
    <property type="taxonomic scope" value="Eukaryota"/>
</dbReference>
<dbReference type="InterPro" id="IPR003125">
    <property type="entry name" value="WSN"/>
</dbReference>
<accession>A0A1I7UTB9</accession>
<dbReference type="Pfam" id="PF02206">
    <property type="entry name" value="WSN"/>
    <property type="match status" value="1"/>
</dbReference>